<sequence>MPQYGRCQHLMATLEHYFAQRRLAPSEPEEQLQQQGSLSL</sequence>
<dbReference type="Proteomes" id="UP000000238">
    <property type="component" value="Chromosome"/>
</dbReference>
<name>Q2S9S5_HAHCH</name>
<evidence type="ECO:0000313" key="1">
    <source>
        <dbReference type="EMBL" id="ABC32599.1"/>
    </source>
</evidence>
<dbReference type="KEGG" id="hch:HCH_05948"/>
<evidence type="ECO:0000313" key="2">
    <source>
        <dbReference type="Proteomes" id="UP000000238"/>
    </source>
</evidence>
<reference evidence="1 2" key="1">
    <citation type="journal article" date="2005" name="Nucleic Acids Res.">
        <title>Genomic blueprint of Hahella chejuensis, a marine microbe producing an algicidal agent.</title>
        <authorList>
            <person name="Jeong H."/>
            <person name="Yim J.H."/>
            <person name="Lee C."/>
            <person name="Choi S.-H."/>
            <person name="Park Y.K."/>
            <person name="Yoon S.H."/>
            <person name="Hur C.-G."/>
            <person name="Kang H.-Y."/>
            <person name="Kim D."/>
            <person name="Lee H.H."/>
            <person name="Park K.H."/>
            <person name="Park S.-H."/>
            <person name="Park H.-S."/>
            <person name="Lee H.K."/>
            <person name="Oh T.K."/>
            <person name="Kim J.F."/>
        </authorList>
    </citation>
    <scope>NUCLEOTIDE SEQUENCE [LARGE SCALE GENOMIC DNA]</scope>
    <source>
        <strain evidence="1 2">KCTC 2396</strain>
    </source>
</reference>
<dbReference type="EMBL" id="CP000155">
    <property type="protein sequence ID" value="ABC32599.1"/>
    <property type="molecule type" value="Genomic_DNA"/>
</dbReference>
<organism evidence="1 2">
    <name type="scientific">Hahella chejuensis (strain KCTC 2396)</name>
    <dbReference type="NCBI Taxonomy" id="349521"/>
    <lineage>
        <taxon>Bacteria</taxon>
        <taxon>Pseudomonadati</taxon>
        <taxon>Pseudomonadota</taxon>
        <taxon>Gammaproteobacteria</taxon>
        <taxon>Oceanospirillales</taxon>
        <taxon>Hahellaceae</taxon>
        <taxon>Hahella</taxon>
    </lineage>
</organism>
<dbReference type="HOGENOM" id="CLU_3290507_0_0_6"/>
<keyword evidence="2" id="KW-1185">Reference proteome</keyword>
<accession>Q2S9S5</accession>
<proteinExistence type="predicted"/>
<dbReference type="AlphaFoldDB" id="Q2S9S5"/>
<gene>
    <name evidence="1" type="ordered locus">HCH_05948</name>
</gene>
<protein>
    <submittedName>
        <fullName evidence="1">Uncharacterized protein</fullName>
    </submittedName>
</protein>